<sequence>MTAAIIDAKEVISTLEPMLVTEGTPQRDELDEMAMELAQKSAKLSAGMNADLSRGVTVLLRNMNCYYSNLIEGHDTHPVDIDRAMLKDFDSEPAKRDLQMEAKAHIAVQERLENDLYTQGIFTQQLISAIHADFYAELPDSLSVIEKQDGTTIDIIGGEYRTGDVKIGFHIPISAGAINRFMIRYFEVYGCMNRLRAIRNAGSAHHRLAWIHPFWDGNGRTTRLHTQYALDKVLGTHGLWSVSRGFARNVDKYKGHLQACDSTRQVDTDGRGYLSTKALISFNKFFLETAIDQVDFMSGLLDVIGLSERVMIWVGSKIAAGSFPVGSDAVFRILLTEGGISKADASALIGMSERSSRRKFAEWKQLGLVVEPNVRTMRIAFPASVAHYWFPGLFPE</sequence>
<reference evidence="4 5" key="1">
    <citation type="journal article" date="2017" name="Environ. Microbiol.">
        <title>Genomic and physiological analyses of 'Reinekea forsetii' reveal a versatile opportunistic lifestyle during spring algae blooms.</title>
        <authorList>
            <person name="Avci B."/>
            <person name="Hahnke R.L."/>
            <person name="Chafee M."/>
            <person name="Fischer T."/>
            <person name="Gruber-Vodicka H."/>
            <person name="Tegetmeyer H.E."/>
            <person name="Harder J."/>
            <person name="Fuchs B.M."/>
            <person name="Amann R.I."/>
            <person name="Teeling H."/>
        </authorList>
    </citation>
    <scope>NUCLEOTIDE SEQUENCE [LARGE SCALE GENOMIC DNA]</scope>
    <source>
        <strain evidence="4 5">Hel1_31_D35</strain>
    </source>
</reference>
<organism evidence="4 5">
    <name type="scientific">Reinekea forsetii</name>
    <dbReference type="NCBI Taxonomy" id="1336806"/>
    <lineage>
        <taxon>Bacteria</taxon>
        <taxon>Pseudomonadati</taxon>
        <taxon>Pseudomonadota</taxon>
        <taxon>Gammaproteobacteria</taxon>
        <taxon>Oceanospirillales</taxon>
        <taxon>Saccharospirillaceae</taxon>
        <taxon>Reinekea</taxon>
    </lineage>
</organism>
<dbReference type="KEGG" id="rfo:REIFOR_01808"/>
<dbReference type="Proteomes" id="UP000229757">
    <property type="component" value="Chromosome"/>
</dbReference>
<evidence type="ECO:0000259" key="3">
    <source>
        <dbReference type="PROSITE" id="PS51459"/>
    </source>
</evidence>
<dbReference type="AlphaFoldDB" id="A0A2K8KQC0"/>
<dbReference type="SUPFAM" id="SSF140931">
    <property type="entry name" value="Fic-like"/>
    <property type="match status" value="1"/>
</dbReference>
<dbReference type="OrthoDB" id="9807853at2"/>
<dbReference type="RefSeq" id="WP_100257244.1">
    <property type="nucleotide sequence ID" value="NZ_CP011797.1"/>
</dbReference>
<keyword evidence="2" id="KW-0547">Nucleotide-binding</keyword>
<dbReference type="GO" id="GO:0005524">
    <property type="term" value="F:ATP binding"/>
    <property type="evidence" value="ECO:0007669"/>
    <property type="project" value="UniProtKB-KW"/>
</dbReference>
<dbReference type="EMBL" id="CP011797">
    <property type="protein sequence ID" value="ATX76945.1"/>
    <property type="molecule type" value="Genomic_DNA"/>
</dbReference>
<evidence type="ECO:0000313" key="5">
    <source>
        <dbReference type="Proteomes" id="UP000229757"/>
    </source>
</evidence>
<gene>
    <name evidence="4" type="primary">fic</name>
    <name evidence="4" type="ORF">REIFOR_01808</name>
</gene>
<protein>
    <submittedName>
        <fullName evidence="4">Filamentation induced by cAMP protein Fic</fullName>
    </submittedName>
</protein>
<evidence type="ECO:0000256" key="2">
    <source>
        <dbReference type="PIRSR" id="PIRSR640198-2"/>
    </source>
</evidence>
<dbReference type="PANTHER" id="PTHR13504:SF38">
    <property type="entry name" value="FIDO DOMAIN-CONTAINING PROTEIN"/>
    <property type="match status" value="1"/>
</dbReference>
<dbReference type="Pfam" id="PF02661">
    <property type="entry name" value="Fic"/>
    <property type="match status" value="1"/>
</dbReference>
<dbReference type="InterPro" id="IPR040198">
    <property type="entry name" value="Fido_containing"/>
</dbReference>
<feature type="active site" evidence="1">
    <location>
        <position position="212"/>
    </location>
</feature>
<feature type="binding site" evidence="2">
    <location>
        <begin position="216"/>
        <end position="223"/>
    </location>
    <ligand>
        <name>ATP</name>
        <dbReference type="ChEBI" id="CHEBI:30616"/>
    </ligand>
</feature>
<keyword evidence="2" id="KW-0067">ATP-binding</keyword>
<dbReference type="PROSITE" id="PS51459">
    <property type="entry name" value="FIDO"/>
    <property type="match status" value="1"/>
</dbReference>
<evidence type="ECO:0000313" key="4">
    <source>
        <dbReference type="EMBL" id="ATX76945.1"/>
    </source>
</evidence>
<accession>A0A2K8KQC0</accession>
<name>A0A2K8KQC0_9GAMM</name>
<dbReference type="Gene3D" id="1.10.3290.10">
    <property type="entry name" value="Fido-like domain"/>
    <property type="match status" value="1"/>
</dbReference>
<proteinExistence type="predicted"/>
<keyword evidence="5" id="KW-1185">Reference proteome</keyword>
<dbReference type="InterPro" id="IPR003812">
    <property type="entry name" value="Fido"/>
</dbReference>
<feature type="domain" description="Fido" evidence="3">
    <location>
        <begin position="122"/>
        <end position="288"/>
    </location>
</feature>
<dbReference type="InterPro" id="IPR036597">
    <property type="entry name" value="Fido-like_dom_sf"/>
</dbReference>
<dbReference type="PANTHER" id="PTHR13504">
    <property type="entry name" value="FIDO DOMAIN-CONTAINING PROTEIN DDB_G0283145"/>
    <property type="match status" value="1"/>
</dbReference>
<evidence type="ECO:0000256" key="1">
    <source>
        <dbReference type="PIRSR" id="PIRSR640198-1"/>
    </source>
</evidence>